<feature type="domain" description="DUF7032" evidence="2">
    <location>
        <begin position="93"/>
        <end position="186"/>
    </location>
</feature>
<dbReference type="Pfam" id="PF00514">
    <property type="entry name" value="Arm"/>
    <property type="match status" value="1"/>
</dbReference>
<dbReference type="InterPro" id="IPR011989">
    <property type="entry name" value="ARM-like"/>
</dbReference>
<dbReference type="InterPro" id="IPR016024">
    <property type="entry name" value="ARM-type_fold"/>
</dbReference>
<reference evidence="3 4" key="1">
    <citation type="submission" date="2020-06" db="EMBL/GenBank/DDBJ databases">
        <title>Transcriptomic and genomic resources for Thalictrum thalictroides and T. hernandezii: Facilitating candidate gene discovery in an emerging model plant lineage.</title>
        <authorList>
            <person name="Arias T."/>
            <person name="Riano-Pachon D.M."/>
            <person name="Di Stilio V.S."/>
        </authorList>
    </citation>
    <scope>NUCLEOTIDE SEQUENCE [LARGE SCALE GENOMIC DNA]</scope>
    <source>
        <strain evidence="4">cv. WT478/WT964</strain>
        <tissue evidence="3">Leaves</tissue>
    </source>
</reference>
<dbReference type="InterPro" id="IPR054296">
    <property type="entry name" value="DUF7032"/>
</dbReference>
<evidence type="ECO:0000313" key="4">
    <source>
        <dbReference type="Proteomes" id="UP000554482"/>
    </source>
</evidence>
<feature type="repeat" description="ARM" evidence="1">
    <location>
        <begin position="376"/>
        <end position="418"/>
    </location>
</feature>
<organism evidence="3 4">
    <name type="scientific">Thalictrum thalictroides</name>
    <name type="common">Rue-anemone</name>
    <name type="synonym">Anemone thalictroides</name>
    <dbReference type="NCBI Taxonomy" id="46969"/>
    <lineage>
        <taxon>Eukaryota</taxon>
        <taxon>Viridiplantae</taxon>
        <taxon>Streptophyta</taxon>
        <taxon>Embryophyta</taxon>
        <taxon>Tracheophyta</taxon>
        <taxon>Spermatophyta</taxon>
        <taxon>Magnoliopsida</taxon>
        <taxon>Ranunculales</taxon>
        <taxon>Ranunculaceae</taxon>
        <taxon>Thalictroideae</taxon>
        <taxon>Thalictrum</taxon>
    </lineage>
</organism>
<dbReference type="Pfam" id="PF23005">
    <property type="entry name" value="DUF7032"/>
    <property type="match status" value="1"/>
</dbReference>
<dbReference type="Proteomes" id="UP000554482">
    <property type="component" value="Unassembled WGS sequence"/>
</dbReference>
<name>A0A7J6V857_THATH</name>
<dbReference type="OrthoDB" id="7537227at2759"/>
<dbReference type="InterPro" id="IPR000225">
    <property type="entry name" value="Armadillo"/>
</dbReference>
<feature type="repeat" description="ARM" evidence="1">
    <location>
        <begin position="294"/>
        <end position="336"/>
    </location>
</feature>
<dbReference type="PROSITE" id="PS50176">
    <property type="entry name" value="ARM_REPEAT"/>
    <property type="match status" value="2"/>
</dbReference>
<comment type="caution">
    <text evidence="3">The sequence shown here is derived from an EMBL/GenBank/DDBJ whole genome shotgun (WGS) entry which is preliminary data.</text>
</comment>
<evidence type="ECO:0000259" key="2">
    <source>
        <dbReference type="Pfam" id="PF23005"/>
    </source>
</evidence>
<accession>A0A7J6V857</accession>
<dbReference type="Gene3D" id="1.25.10.10">
    <property type="entry name" value="Leucine-rich Repeat Variant"/>
    <property type="match status" value="2"/>
</dbReference>
<keyword evidence="4" id="KW-1185">Reference proteome</keyword>
<proteinExistence type="predicted"/>
<dbReference type="AlphaFoldDB" id="A0A7J6V857"/>
<dbReference type="PANTHER" id="PTHR46043">
    <property type="entry name" value="ARM REPEAT SUPERFAMILY PROTEIN"/>
    <property type="match status" value="1"/>
</dbReference>
<dbReference type="PANTHER" id="PTHR46043:SF2">
    <property type="entry name" value="ARM REPEAT SUPERFAMILY PROTEIN"/>
    <property type="match status" value="1"/>
</dbReference>
<dbReference type="SMART" id="SM00185">
    <property type="entry name" value="ARM"/>
    <property type="match status" value="5"/>
</dbReference>
<gene>
    <name evidence="3" type="ORF">FRX31_029114</name>
</gene>
<protein>
    <submittedName>
        <fullName evidence="3">Arm repeat superfamily protein</fullName>
    </submittedName>
</protein>
<evidence type="ECO:0000313" key="3">
    <source>
        <dbReference type="EMBL" id="KAF5181299.1"/>
    </source>
</evidence>
<dbReference type="EMBL" id="JABWDY010036325">
    <property type="protein sequence ID" value="KAF5181299.1"/>
    <property type="molecule type" value="Genomic_DNA"/>
</dbReference>
<sequence>MQSDIDMASSLVSSHLHDLDLLIKSGVLRQSNAIVLSQPGPGSSKEDLGFFVKDLFARLQIGGIEFKKKALDSLLELLKEDEKAAILVAKEGDMRWQILRTKLTHLQITLTQIAESTHYSENSLLQDLLPTLLSSLTNTQSLLEQCQKKDEEHCFGKLRMQSDIDMASSLVSSHLHDLDLLIKSGVLRQSNAIVLSQPGPGSSKEDLGFFVKDLFARLQIGGIEFKKKALDSLLELLKEDEKAAILVAKEGDMRYLVHLLDSNHHSQVREQAVIAVSILANASASSRNSVFEEGGLGPLLRLLESGSLGMKEKAAMAIEAITSDPENAWAVCAYGGVAILLDACRSGSPLTQSYAAGSIKNVAPVEDIRIALAEEGGVSVLVHLLSSNNSSAQEKAANCLWILGSASENFKNSILQEGALQKLLQLLLESSNPDTVEHVLRAIYTLSGSVSSIRILSYSTPFLLQLVEIIKHGNPTTQQISASILCNLSVADSNKRLMSGCMGSLVKMMESSKPIGLQETASKALVSLLSIRSNRKELVRDDKSVLKLVQMLDPKNELVCKKIPICVISAILAGGSNGCRKKLVSIGAFLHLQKLADMDVPGAKKALQRLAGNRLKNIFARTWRE</sequence>
<dbReference type="SUPFAM" id="SSF48371">
    <property type="entry name" value="ARM repeat"/>
    <property type="match status" value="1"/>
</dbReference>
<evidence type="ECO:0000256" key="1">
    <source>
        <dbReference type="PROSITE-ProRule" id="PRU00259"/>
    </source>
</evidence>